<dbReference type="Proteomes" id="UP000722485">
    <property type="component" value="Unassembled WGS sequence"/>
</dbReference>
<name>A0A9P5HG24_9HYPO</name>
<evidence type="ECO:0000256" key="1">
    <source>
        <dbReference type="SAM" id="MobiDB-lite"/>
    </source>
</evidence>
<dbReference type="SUPFAM" id="SSF82199">
    <property type="entry name" value="SET domain"/>
    <property type="match status" value="1"/>
</dbReference>
<evidence type="ECO:0000259" key="2">
    <source>
        <dbReference type="Pfam" id="PF00856"/>
    </source>
</evidence>
<keyword evidence="4" id="KW-1185">Reference proteome</keyword>
<dbReference type="AlphaFoldDB" id="A0A9P5HG24"/>
<feature type="compositionally biased region" description="Basic and acidic residues" evidence="1">
    <location>
        <begin position="168"/>
        <end position="178"/>
    </location>
</feature>
<feature type="compositionally biased region" description="Polar residues" evidence="1">
    <location>
        <begin position="182"/>
        <end position="212"/>
    </location>
</feature>
<sequence>MAAPPPIMLEDQLSISTQHVCELIDRAERLLEQLIAVKAALECEQDGRQEQASSPHIATSQNSEVEASIRSLALIAQDSLAISASHLPLVDSSVATFLHGVDSAQSLFGEPSRGSRSPPQTALTPPSRIAPVDLSALPGQIRDIPPSPIDHAEDVPATSTLTSTVKHTSPEIDPREPKATQIMASQSPDTSIIESKASVTSGARKQLPSASGLSREGSEASVGIKKHAASDCSSDHPAKKPRVRVDTNVSVPIPVSQELQKLIMRLQYHDKLCRIPLFPIADPPSTIMMRRVAAAQGGPAIRQFCSLIHQRRSRETEIGLFNIGSKGIERALGLSKSVGIITRKTIQGAFLIRLIQYHIAEAVDGSKAGRLRADSSNIKETMDKFRLTEAERPKFFQFLKQGRQWRSICGRFPGLLCLIPLRTEKPYCVSPTDYLSMKGDELDRFASLINSPYMARLSEACEEFQKMVMGTREDSVYKWENEHPGLYCWDKTLDDDILLSLLQPHPTCEANLIDMEEFPEWPKPTGWPSEWPWPANPLGIVPWDRQCDFCEESRCSCVAEKLQARRPRIKSYGSQGLGLQAVAANEGEVAYTRGEVIGQLGGKLVPADTHAHNSLWVVGMHRPDISRESNVCQIYVGATSNCFRNLNHCCRASARMRPLRASGSWVMAVEAVRDIRHGEQLTINFGKKFLRDQGLRCECEVCVV</sequence>
<feature type="region of interest" description="Disordered" evidence="1">
    <location>
        <begin position="107"/>
        <end position="243"/>
    </location>
</feature>
<feature type="domain" description="SET" evidence="2">
    <location>
        <begin position="630"/>
        <end position="686"/>
    </location>
</feature>
<dbReference type="Pfam" id="PF00856">
    <property type="entry name" value="SET"/>
    <property type="match status" value="1"/>
</dbReference>
<accession>A0A9P5HG24</accession>
<evidence type="ECO:0000313" key="3">
    <source>
        <dbReference type="EMBL" id="KAF7557270.1"/>
    </source>
</evidence>
<dbReference type="Gene3D" id="2.170.270.10">
    <property type="entry name" value="SET domain"/>
    <property type="match status" value="1"/>
</dbReference>
<dbReference type="InterPro" id="IPR046341">
    <property type="entry name" value="SET_dom_sf"/>
</dbReference>
<feature type="compositionally biased region" description="Polar residues" evidence="1">
    <location>
        <begin position="157"/>
        <end position="167"/>
    </location>
</feature>
<protein>
    <recommendedName>
        <fullName evidence="2">SET domain-containing protein</fullName>
    </recommendedName>
</protein>
<gene>
    <name evidence="3" type="ORF">G7Z17_g809</name>
</gene>
<organism evidence="3 4">
    <name type="scientific">Cylindrodendrum hubeiense</name>
    <dbReference type="NCBI Taxonomy" id="595255"/>
    <lineage>
        <taxon>Eukaryota</taxon>
        <taxon>Fungi</taxon>
        <taxon>Dikarya</taxon>
        <taxon>Ascomycota</taxon>
        <taxon>Pezizomycotina</taxon>
        <taxon>Sordariomycetes</taxon>
        <taxon>Hypocreomycetidae</taxon>
        <taxon>Hypocreales</taxon>
        <taxon>Nectriaceae</taxon>
        <taxon>Cylindrodendrum</taxon>
    </lineage>
</organism>
<dbReference type="EMBL" id="JAANBB010000006">
    <property type="protein sequence ID" value="KAF7557270.1"/>
    <property type="molecule type" value="Genomic_DNA"/>
</dbReference>
<reference evidence="3" key="1">
    <citation type="submission" date="2020-03" db="EMBL/GenBank/DDBJ databases">
        <title>Draft Genome Sequence of Cylindrodendrum hubeiense.</title>
        <authorList>
            <person name="Buettner E."/>
            <person name="Kellner H."/>
        </authorList>
    </citation>
    <scope>NUCLEOTIDE SEQUENCE</scope>
    <source>
        <strain evidence="3">IHI 201604</strain>
    </source>
</reference>
<evidence type="ECO:0000313" key="4">
    <source>
        <dbReference type="Proteomes" id="UP000722485"/>
    </source>
</evidence>
<feature type="compositionally biased region" description="Polar residues" evidence="1">
    <location>
        <begin position="114"/>
        <end position="124"/>
    </location>
</feature>
<proteinExistence type="predicted"/>
<comment type="caution">
    <text evidence="3">The sequence shown here is derived from an EMBL/GenBank/DDBJ whole genome shotgun (WGS) entry which is preliminary data.</text>
</comment>
<dbReference type="OrthoDB" id="1678912at2759"/>
<dbReference type="InterPro" id="IPR001214">
    <property type="entry name" value="SET_dom"/>
</dbReference>